<evidence type="ECO:0000313" key="3">
    <source>
        <dbReference type="EMBL" id="MBL4927534.1"/>
    </source>
</evidence>
<accession>A0A8J7SV76</accession>
<comment type="caution">
    <text evidence="3">The sequence shown here is derived from an EMBL/GenBank/DDBJ whole genome shotgun (WGS) entry which is preliminary data.</text>
</comment>
<proteinExistence type="predicted"/>
<name>A0A8J7SV76_9RHOB</name>
<sequence>MKRFFIPTVLGTLTLTALPATAACVSALPAITCSGASTGFTNNGTNTLNVTVEAGATVTRATSDGIRIRGTGNTVTNYGTISGTGALPDNGTDGIDGGAGLTVNNHGTITATNKGIDSEALDNLTVLNTGTIHAYDKAIRNQNGKNGSLTNSGLIESDTDEGFESGDNVYVLNDVTGRIIASDDAIQVGENAYIVNRGLVHSVLRGAADKDDPQDGIDIDSGTVVNEATGVIKSDDDAAIDFDISSNQGFIDNYGLISGTIGVLADPDSPGAQHVRNWGTLEGRDGLAVDLGQGDDSLTIFGGSFVKGGGAFGSGNDLLVLSGDFLGQIGGFDAWFDGGEDTNTVQFATLAFEGLISAVFGAGDEVTLAFKTDVSNFSINLRNWGMFNFADRRAVTFADLKQELSPVPVPAAGLMLLAGLGALAGLRRRRA</sequence>
<dbReference type="Proteomes" id="UP000619033">
    <property type="component" value="Unassembled WGS sequence"/>
</dbReference>
<feature type="signal peptide" evidence="2">
    <location>
        <begin position="1"/>
        <end position="22"/>
    </location>
</feature>
<keyword evidence="2" id="KW-0732">Signal</keyword>
<dbReference type="InterPro" id="IPR022472">
    <property type="entry name" value="VPLPA-CTERM"/>
</dbReference>
<gene>
    <name evidence="3" type="ORF">JI744_05385</name>
</gene>
<dbReference type="AlphaFoldDB" id="A0A8J7SV76"/>
<organism evidence="3 4">
    <name type="scientific">Fuscibacter oryzae</name>
    <dbReference type="NCBI Taxonomy" id="2803939"/>
    <lineage>
        <taxon>Bacteria</taxon>
        <taxon>Pseudomonadati</taxon>
        <taxon>Pseudomonadota</taxon>
        <taxon>Alphaproteobacteria</taxon>
        <taxon>Rhodobacterales</taxon>
        <taxon>Paracoccaceae</taxon>
        <taxon>Fuscibacter</taxon>
    </lineage>
</organism>
<dbReference type="NCBIfam" id="TIGR03370">
    <property type="entry name" value="VPLPA-CTERM"/>
    <property type="match status" value="1"/>
</dbReference>
<keyword evidence="1" id="KW-1133">Transmembrane helix</keyword>
<feature type="transmembrane region" description="Helical" evidence="1">
    <location>
        <begin position="407"/>
        <end position="426"/>
    </location>
</feature>
<dbReference type="RefSeq" id="WP_202658660.1">
    <property type="nucleotide sequence ID" value="NZ_JAESVP010000002.1"/>
</dbReference>
<keyword evidence="4" id="KW-1185">Reference proteome</keyword>
<keyword evidence="1" id="KW-0812">Transmembrane</keyword>
<feature type="chain" id="PRO_5035203983" evidence="2">
    <location>
        <begin position="23"/>
        <end position="431"/>
    </location>
</feature>
<evidence type="ECO:0000313" key="4">
    <source>
        <dbReference type="Proteomes" id="UP000619033"/>
    </source>
</evidence>
<reference evidence="3" key="1">
    <citation type="submission" date="2021-01" db="EMBL/GenBank/DDBJ databases">
        <title>Genome seq and assembly of Tabrizicola sp. KVB23.</title>
        <authorList>
            <person name="Chhetri G."/>
        </authorList>
    </citation>
    <scope>NUCLEOTIDE SEQUENCE</scope>
    <source>
        <strain evidence="3">KVB23</strain>
    </source>
</reference>
<dbReference type="EMBL" id="JAESVP010000002">
    <property type="protein sequence ID" value="MBL4927534.1"/>
    <property type="molecule type" value="Genomic_DNA"/>
</dbReference>
<protein>
    <submittedName>
        <fullName evidence="3">VPLPA-CTERM sorting domain-containing protein</fullName>
    </submittedName>
</protein>
<dbReference type="PROSITE" id="PS51257">
    <property type="entry name" value="PROKAR_LIPOPROTEIN"/>
    <property type="match status" value="1"/>
</dbReference>
<evidence type="ECO:0000256" key="2">
    <source>
        <dbReference type="SAM" id="SignalP"/>
    </source>
</evidence>
<keyword evidence="1" id="KW-0472">Membrane</keyword>
<evidence type="ECO:0000256" key="1">
    <source>
        <dbReference type="SAM" id="Phobius"/>
    </source>
</evidence>